<gene>
    <name evidence="1" type="ordered locus">HPL003_26170</name>
</gene>
<dbReference type="eggNOG" id="ENOG5030Q8F">
    <property type="taxonomic scope" value="Bacteria"/>
</dbReference>
<dbReference type="HOGENOM" id="CLU_770989_0_0_9"/>
<dbReference type="Proteomes" id="UP000005876">
    <property type="component" value="Chromosome"/>
</dbReference>
<dbReference type="KEGG" id="pta:HPL003_26170"/>
<reference evidence="1 2" key="3">
    <citation type="journal article" date="2012" name="J. Bacteriol.">
        <title>Genome Sequence of Paenibacillus terrae HPL-003, a Xylanase-Producing Bacterium Isolated from Soil Found in Forest Residue.</title>
        <authorList>
            <person name="Shin S.H."/>
            <person name="Kim S."/>
            <person name="Kim J.Y."/>
            <person name="Song H.Y."/>
            <person name="Cho S.J."/>
            <person name="Kim D.R."/>
            <person name="Lee K.I."/>
            <person name="Lim H.K."/>
            <person name="Park N.J."/>
            <person name="Hwang I.T."/>
            <person name="Yang K.S."/>
        </authorList>
    </citation>
    <scope>NUCLEOTIDE SEQUENCE [LARGE SCALE GENOMIC DNA]</scope>
    <source>
        <strain evidence="1 2">HPL-003</strain>
    </source>
</reference>
<evidence type="ECO:0000313" key="2">
    <source>
        <dbReference type="Proteomes" id="UP000005876"/>
    </source>
</evidence>
<protein>
    <submittedName>
        <fullName evidence="1">Uncharacterized protein</fullName>
    </submittedName>
</protein>
<accession>G7VQW8</accession>
<dbReference type="RefSeq" id="WP_014282630.1">
    <property type="nucleotide sequence ID" value="NC_016641.1"/>
</dbReference>
<name>G7VQW8_PAETH</name>
<reference evidence="2" key="1">
    <citation type="submission" date="2011-11" db="EMBL/GenBank/DDBJ databases">
        <title>Complete sequence of Paenibacillus terrae HPL-003.</title>
        <authorList>
            <person name="Shin S.H."/>
            <person name="Kim S."/>
            <person name="Kim J.Y."/>
        </authorList>
    </citation>
    <scope>NUCLEOTIDE SEQUENCE [LARGE SCALE GENOMIC DNA]</scope>
    <source>
        <strain evidence="2">HPL-003</strain>
    </source>
</reference>
<proteinExistence type="predicted"/>
<sequence>MLEVKKNDEKGTKELWNNEEIIDKSDFRIYGDDDYWVDLKNTKFSEMIMRNSFDSISKDIRKLEIYYPLEFWNMVQKIMIMRDDKKSNSIAFIFYIEFDFEEWRNPYSITEFAQVMEQVVSSYNSFGIEWEQEDEVISNGCYIKCKKFDHSSTIKEVFTQYVEQIKEIHDKASILLYSKSDNSVISVFDFPEEVRIPCEQYLVYFAQFLKEIGIETVTSIIQNESGKILFSVTPTSSEIALEQIRNALSIYLKLPVTLTDAQYNPMIVEPNVQQLLANIQHLQGQLMLARAITQANDMTIQNQQNIITQQQKMIDLTILQHSYLKPEEENEKVLGGTLTIKEYEGNGFAINIPEIYRRIKELIINKNK</sequence>
<dbReference type="EMBL" id="CP003107">
    <property type="protein sequence ID" value="AET61948.1"/>
    <property type="molecule type" value="Genomic_DNA"/>
</dbReference>
<dbReference type="OrthoDB" id="7059022at2"/>
<dbReference type="STRING" id="985665.HPL003_26170"/>
<dbReference type="AlphaFoldDB" id="G7VQW8"/>
<reference key="2">
    <citation type="submission" date="2011-11" db="EMBL/GenBank/DDBJ databases">
        <authorList>
            <person name="Shin S.H."/>
            <person name="Kim S."/>
            <person name="Kim J.Y."/>
        </authorList>
    </citation>
    <scope>NUCLEOTIDE SEQUENCE</scope>
    <source>
        <strain>HPL-003</strain>
    </source>
</reference>
<organism evidence="1 2">
    <name type="scientific">Paenibacillus terrae (strain HPL-003)</name>
    <dbReference type="NCBI Taxonomy" id="985665"/>
    <lineage>
        <taxon>Bacteria</taxon>
        <taxon>Bacillati</taxon>
        <taxon>Bacillota</taxon>
        <taxon>Bacilli</taxon>
        <taxon>Bacillales</taxon>
        <taxon>Paenibacillaceae</taxon>
        <taxon>Paenibacillus</taxon>
    </lineage>
</organism>
<evidence type="ECO:0000313" key="1">
    <source>
        <dbReference type="EMBL" id="AET61948.1"/>
    </source>
</evidence>